<dbReference type="Proteomes" id="UP000199245">
    <property type="component" value="Unassembled WGS sequence"/>
</dbReference>
<dbReference type="Gene3D" id="3.40.50.150">
    <property type="entry name" value="Vaccinia Virus protein VP39"/>
    <property type="match status" value="1"/>
</dbReference>
<feature type="transmembrane region" description="Helical" evidence="2">
    <location>
        <begin position="289"/>
        <end position="307"/>
    </location>
</feature>
<evidence type="ECO:0000313" key="3">
    <source>
        <dbReference type="EMBL" id="SDF09316.1"/>
    </source>
</evidence>
<dbReference type="EMBL" id="FMZW01000044">
    <property type="protein sequence ID" value="SDF09316.1"/>
    <property type="molecule type" value="Genomic_DNA"/>
</dbReference>
<keyword evidence="2" id="KW-0472">Membrane</keyword>
<keyword evidence="2" id="KW-0812">Transmembrane</keyword>
<feature type="transmembrane region" description="Helical" evidence="2">
    <location>
        <begin position="185"/>
        <end position="206"/>
    </location>
</feature>
<feature type="transmembrane region" description="Helical" evidence="2">
    <location>
        <begin position="235"/>
        <end position="253"/>
    </location>
</feature>
<organism evidence="3 4">
    <name type="scientific">Bradyrhizobium brasilense</name>
    <dbReference type="NCBI Taxonomy" id="1419277"/>
    <lineage>
        <taxon>Bacteria</taxon>
        <taxon>Pseudomonadati</taxon>
        <taxon>Pseudomonadota</taxon>
        <taxon>Alphaproteobacteria</taxon>
        <taxon>Hyphomicrobiales</taxon>
        <taxon>Nitrobacteraceae</taxon>
        <taxon>Bradyrhizobium</taxon>
    </lineage>
</organism>
<feature type="transmembrane region" description="Helical" evidence="2">
    <location>
        <begin position="344"/>
        <end position="365"/>
    </location>
</feature>
<evidence type="ECO:0000256" key="1">
    <source>
        <dbReference type="ARBA" id="ARBA00023115"/>
    </source>
</evidence>
<sequence>MTSEPTASRNRLVLVVYTAAIFVSALLLFSVQPLFTKMVLPRLGGSPAVWSVAMVFFQSLLLGGYAYAHLLMKLNGRIAPVAVHLVLLVVALLTLPLAIRSGWGEPPTSGYAVWLLGLFAVSIGLPFFALAANNPLLQAWFVRTGHPNGPDPYFLYASSNIGSFLALLSYPVLLEPMFTLRTQNLIWTGGYGLLIILIASCGMLLLRSPANAAALDMQVDDANAPAPSWPLRARWIFLAAVPSGLLIAVTAHISTDVAAAPLLWVLPLSLYLLTWVLVFQSRPLLPHKWMLLAQPLAIAGVVILLAVGGEQNLLLTLGGHQLCFFIIAMACHGELARTRPAAKYLTGFYVALSFGGMVGGLFAGLVAPFTFSWVAEYPILLALAALCRPPGGAERLPRWSAWYWPFLAVLAVALIAPSYSAGDIFNWFDVHRVWVIGAVGVLSALLALALNANRWKIFATVVVALVVLRAYPSDDGRVETVRSFFGVHKIVVTPNGQYHVLMHGTTIHGAEKFKNDDGTPVAGKPEPISYYYKDGGIGRAITAIRERKGAPLKVAVIGLGSGTLTCASAPGEDWRFFEIDQSMVDTARDPKYFTYIQNCEPNLKPVIGDARLTFAKEPDGAYDLIIVDAYSSDAIPIHLATEEAMAIYKEKLAPQGAVVMHVSNRHLELASVVVGIADANDMKSWVYSEDSGRDNEYIFSTSVVVSAREEEDVGKLASSDVWTETEADEKQRVWTDDYSNVLGAVYRRLRDGEQ</sequence>
<dbReference type="GO" id="GO:0006596">
    <property type="term" value="P:polyamine biosynthetic process"/>
    <property type="evidence" value="ECO:0007669"/>
    <property type="project" value="UniProtKB-KW"/>
</dbReference>
<dbReference type="NCBIfam" id="NF037959">
    <property type="entry name" value="MFS_SpdSyn"/>
    <property type="match status" value="1"/>
</dbReference>
<feature type="transmembrane region" description="Helical" evidence="2">
    <location>
        <begin position="111"/>
        <end position="132"/>
    </location>
</feature>
<gene>
    <name evidence="3" type="ORF">SAMN05216337_104446</name>
</gene>
<keyword evidence="2" id="KW-1133">Transmembrane helix</keyword>
<dbReference type="PANTHER" id="PTHR43317">
    <property type="entry name" value="THERMOSPERMINE SYNTHASE ACAULIS5"/>
    <property type="match status" value="1"/>
</dbReference>
<feature type="transmembrane region" description="Helical" evidence="2">
    <location>
        <begin position="259"/>
        <end position="277"/>
    </location>
</feature>
<feature type="transmembrane region" description="Helical" evidence="2">
    <location>
        <begin position="12"/>
        <end position="35"/>
    </location>
</feature>
<feature type="transmembrane region" description="Helical" evidence="2">
    <location>
        <begin position="153"/>
        <end position="173"/>
    </location>
</feature>
<dbReference type="PANTHER" id="PTHR43317:SF1">
    <property type="entry name" value="THERMOSPERMINE SYNTHASE ACAULIS5"/>
    <property type="match status" value="1"/>
</dbReference>
<protein>
    <submittedName>
        <fullName evidence="3">Uncharacterized protein</fullName>
    </submittedName>
</protein>
<keyword evidence="1" id="KW-0620">Polyamine biosynthesis</keyword>
<dbReference type="CDD" id="cd02440">
    <property type="entry name" value="AdoMet_MTases"/>
    <property type="match status" value="1"/>
</dbReference>
<dbReference type="InterPro" id="IPR029063">
    <property type="entry name" value="SAM-dependent_MTases_sf"/>
</dbReference>
<accession>A0A1G7I9X6</accession>
<feature type="transmembrane region" description="Helical" evidence="2">
    <location>
        <begin position="401"/>
        <end position="421"/>
    </location>
</feature>
<feature type="transmembrane region" description="Helical" evidence="2">
    <location>
        <begin position="47"/>
        <end position="67"/>
    </location>
</feature>
<name>A0A1G7I9X6_9BRAD</name>
<feature type="transmembrane region" description="Helical" evidence="2">
    <location>
        <begin position="79"/>
        <end position="99"/>
    </location>
</feature>
<feature type="transmembrane region" description="Helical" evidence="2">
    <location>
        <begin position="313"/>
        <end position="332"/>
    </location>
</feature>
<feature type="transmembrane region" description="Helical" evidence="2">
    <location>
        <begin position="433"/>
        <end position="450"/>
    </location>
</feature>
<dbReference type="RefSeq" id="WP_092088670.1">
    <property type="nucleotide sequence ID" value="NZ_FMZW01000044.1"/>
</dbReference>
<evidence type="ECO:0000256" key="2">
    <source>
        <dbReference type="SAM" id="Phobius"/>
    </source>
</evidence>
<evidence type="ECO:0000313" key="4">
    <source>
        <dbReference type="Proteomes" id="UP000199245"/>
    </source>
</evidence>
<dbReference type="AlphaFoldDB" id="A0A1G7I9X6"/>
<dbReference type="SUPFAM" id="SSF53335">
    <property type="entry name" value="S-adenosyl-L-methionine-dependent methyltransferases"/>
    <property type="match status" value="1"/>
</dbReference>
<reference evidence="3 4" key="1">
    <citation type="submission" date="2016-10" db="EMBL/GenBank/DDBJ databases">
        <authorList>
            <person name="de Groot N.N."/>
        </authorList>
    </citation>
    <scope>NUCLEOTIDE SEQUENCE [LARGE SCALE GENOMIC DNA]</scope>
    <source>
        <strain evidence="3 4">R5</strain>
    </source>
</reference>
<proteinExistence type="predicted"/>